<dbReference type="Proteomes" id="UP001162640">
    <property type="component" value="Unassembled WGS sequence"/>
</dbReference>
<evidence type="ECO:0000256" key="1">
    <source>
        <dbReference type="SAM" id="MobiDB-lite"/>
    </source>
</evidence>
<evidence type="ECO:0000313" key="4">
    <source>
        <dbReference type="Proteomes" id="UP001162640"/>
    </source>
</evidence>
<feature type="transmembrane region" description="Helical" evidence="2">
    <location>
        <begin position="191"/>
        <end position="209"/>
    </location>
</feature>
<keyword evidence="2" id="KW-0472">Membrane</keyword>
<dbReference type="AlphaFoldDB" id="A0A9W7B406"/>
<feature type="transmembrane region" description="Helical" evidence="2">
    <location>
        <begin position="17"/>
        <end position="33"/>
    </location>
</feature>
<sequence length="373" mass="41155">MWWLCIDGCGSKSVKRLVLDIGLFVSFIIPRIMSDFADDIDGSRLGGWALFSYGVGVFALIILLGWGATRLRPPQEEEEIETEEWLYVPSIDYLLEVFDYNINEDRVFGQLNHSWPLEESVRSGIERKLGDAMDWAGVAKGNFDRDLSNVIDDFRLTEEAFGEEKDNAPVAVEKPAKVDEDNVKKFKYGHVLPFVYANFIKNVCLIFTFGLASPLVAWIGCGGLLCWWLAFSFIAERWEAKSEERAKNGQAEIKSDAQGIPFRCIVLVVVCNMGFIAAASLLAQVDSDEDKVTGWPVVLLVVMLVSLCSQMIYLGCGDRLRRFGVSWGKPEEVGDVGGVGADNSTTGVVCSPMQDGAGDEEDGGGIEMSSINI</sequence>
<dbReference type="EMBL" id="BLQM01000276">
    <property type="protein sequence ID" value="GMH80078.1"/>
    <property type="molecule type" value="Genomic_DNA"/>
</dbReference>
<organism evidence="3 4">
    <name type="scientific">Triparma laevis f. inornata</name>
    <dbReference type="NCBI Taxonomy" id="1714386"/>
    <lineage>
        <taxon>Eukaryota</taxon>
        <taxon>Sar</taxon>
        <taxon>Stramenopiles</taxon>
        <taxon>Ochrophyta</taxon>
        <taxon>Bolidophyceae</taxon>
        <taxon>Parmales</taxon>
        <taxon>Triparmaceae</taxon>
        <taxon>Triparma</taxon>
    </lineage>
</organism>
<comment type="caution">
    <text evidence="3">The sequence shown here is derived from an EMBL/GenBank/DDBJ whole genome shotgun (WGS) entry which is preliminary data.</text>
</comment>
<gene>
    <name evidence="3" type="ORF">TL16_g08393</name>
</gene>
<feature type="transmembrane region" description="Helical" evidence="2">
    <location>
        <begin position="264"/>
        <end position="283"/>
    </location>
</feature>
<feature type="region of interest" description="Disordered" evidence="1">
    <location>
        <begin position="350"/>
        <end position="373"/>
    </location>
</feature>
<feature type="transmembrane region" description="Helical" evidence="2">
    <location>
        <begin position="215"/>
        <end position="235"/>
    </location>
</feature>
<name>A0A9W7B406_9STRA</name>
<protein>
    <submittedName>
        <fullName evidence="3">Uncharacterized protein</fullName>
    </submittedName>
</protein>
<proteinExistence type="predicted"/>
<reference evidence="4" key="1">
    <citation type="journal article" date="2023" name="Commun. Biol.">
        <title>Genome analysis of Parmales, the sister group of diatoms, reveals the evolutionary specialization of diatoms from phago-mixotrophs to photoautotrophs.</title>
        <authorList>
            <person name="Ban H."/>
            <person name="Sato S."/>
            <person name="Yoshikawa S."/>
            <person name="Yamada K."/>
            <person name="Nakamura Y."/>
            <person name="Ichinomiya M."/>
            <person name="Sato N."/>
            <person name="Blanc-Mathieu R."/>
            <person name="Endo H."/>
            <person name="Kuwata A."/>
            <person name="Ogata H."/>
        </authorList>
    </citation>
    <scope>NUCLEOTIDE SEQUENCE [LARGE SCALE GENOMIC DNA]</scope>
</reference>
<feature type="transmembrane region" description="Helical" evidence="2">
    <location>
        <begin position="295"/>
        <end position="316"/>
    </location>
</feature>
<feature type="transmembrane region" description="Helical" evidence="2">
    <location>
        <begin position="45"/>
        <end position="66"/>
    </location>
</feature>
<evidence type="ECO:0000313" key="3">
    <source>
        <dbReference type="EMBL" id="GMH80078.1"/>
    </source>
</evidence>
<evidence type="ECO:0000256" key="2">
    <source>
        <dbReference type="SAM" id="Phobius"/>
    </source>
</evidence>
<accession>A0A9W7B406</accession>
<keyword evidence="2" id="KW-0812">Transmembrane</keyword>
<keyword evidence="2" id="KW-1133">Transmembrane helix</keyword>